<reference evidence="3 4" key="1">
    <citation type="journal article" date="2018" name="BMC Genomics">
        <title>The genome of Naegleria lovaniensis, the basis for a comparative approach to unravel pathogenicity factors of the human pathogenic amoeba N. fowleri.</title>
        <authorList>
            <person name="Liechti N."/>
            <person name="Schurch N."/>
            <person name="Bruggmann R."/>
            <person name="Wittwer M."/>
        </authorList>
    </citation>
    <scope>NUCLEOTIDE SEQUENCE [LARGE SCALE GENOMIC DNA]</scope>
    <source>
        <strain evidence="3 4">ATCC 30569</strain>
    </source>
</reference>
<dbReference type="EMBL" id="PYSW02000022">
    <property type="protein sequence ID" value="KAG2382969.1"/>
    <property type="molecule type" value="Genomic_DNA"/>
</dbReference>
<sequence length="670" mass="75570">MPSSQDSEAKKSLMKVKRGTSVESSDDESYTTTSSSSLDSEIENNYAANTSTSHLTTTHRSGSALDDSGYSSNSSFTISSSTTTPYDINKGSSPKKPSSKNHTTSNNVFSSNNTLEKGQHHIHRHFHHYADSSLQSKGNDSSLTSKLNSNMDSISSSSLSSSKRGGMNSVSSSTTTTASTILNPTVPSPNVQVDLNASTTNSKAILSALQSLQDKIKTLQTKNDELEREKVEQRNRYEHEIFSMKMKLESERDSYKDQLEITRNELRKVTEKLSENEKELESTKEARRDLTLANNKSQQRTLELERKSNQLEKDLLDLRESHSRLNTLYEQSSNKIEELQSNLVKMHRRKDRAESERKELDAALKEMIDLHQQFVSQTMMNHEASHGTTMQPNAFQPIPSSSPPPHQPPLSPTGDKKKKKQSRPKSAGYLQPTLVSKKKKREIPKKGVTVSCSNPQIPQVQQQQVPNMLMSSTSGNVLSKLSANKTIHERLKKSNNNLTPPFLPNSFKSDSRTYHIAGQAQNLLSTTLGVGKKDQTNYYGANEHSQDKEHVQLIKEVDACNNGDEVKDCIVQLEAEYQQFQEQYKIYLNKMADPESNLDFIKDQLKYLTDAMERKNRQINSLKNYQVFVCERIREATSPPRIRGTEKRVQALRLFNDLRKLQQETSLANQ</sequence>
<feature type="region of interest" description="Disordered" evidence="2">
    <location>
        <begin position="1"/>
        <end position="113"/>
    </location>
</feature>
<comment type="caution">
    <text evidence="3">The sequence shown here is derived from an EMBL/GenBank/DDBJ whole genome shotgun (WGS) entry which is preliminary data.</text>
</comment>
<feature type="compositionally biased region" description="Low complexity" evidence="2">
    <location>
        <begin position="50"/>
        <end position="59"/>
    </location>
</feature>
<evidence type="ECO:0000256" key="1">
    <source>
        <dbReference type="SAM" id="Coils"/>
    </source>
</evidence>
<dbReference type="AlphaFoldDB" id="A0AA88KIM2"/>
<keyword evidence="1" id="KW-0175">Coiled coil</keyword>
<feature type="compositionally biased region" description="Low complexity" evidence="2">
    <location>
        <begin position="30"/>
        <end position="39"/>
    </location>
</feature>
<dbReference type="Proteomes" id="UP000816034">
    <property type="component" value="Unassembled WGS sequence"/>
</dbReference>
<dbReference type="GeneID" id="68097391"/>
<feature type="compositionally biased region" description="Polar residues" evidence="2">
    <location>
        <begin position="132"/>
        <end position="144"/>
    </location>
</feature>
<keyword evidence="4" id="KW-1185">Reference proteome</keyword>
<dbReference type="PANTHER" id="PTHR23159">
    <property type="entry name" value="CENTROSOMAL PROTEIN 2"/>
    <property type="match status" value="1"/>
</dbReference>
<dbReference type="RefSeq" id="XP_044548648.1">
    <property type="nucleotide sequence ID" value="XM_044694630.1"/>
</dbReference>
<accession>A0AA88KIM2</accession>
<evidence type="ECO:0000256" key="2">
    <source>
        <dbReference type="SAM" id="MobiDB-lite"/>
    </source>
</evidence>
<feature type="compositionally biased region" description="Low complexity" evidence="2">
    <location>
        <begin position="145"/>
        <end position="180"/>
    </location>
</feature>
<feature type="region of interest" description="Disordered" evidence="2">
    <location>
        <begin position="383"/>
        <end position="450"/>
    </location>
</feature>
<evidence type="ECO:0000313" key="3">
    <source>
        <dbReference type="EMBL" id="KAG2382969.1"/>
    </source>
</evidence>
<evidence type="ECO:0000313" key="4">
    <source>
        <dbReference type="Proteomes" id="UP000816034"/>
    </source>
</evidence>
<gene>
    <name evidence="3" type="ORF">C9374_004936</name>
</gene>
<name>A0AA88KIM2_NAELO</name>
<feature type="compositionally biased region" description="Low complexity" evidence="2">
    <location>
        <begin position="68"/>
        <end position="113"/>
    </location>
</feature>
<feature type="coiled-coil region" evidence="1">
    <location>
        <begin position="209"/>
        <end position="373"/>
    </location>
</feature>
<feature type="compositionally biased region" description="Polar residues" evidence="2">
    <location>
        <begin position="383"/>
        <end position="394"/>
    </location>
</feature>
<dbReference type="PANTHER" id="PTHR23159:SF31">
    <property type="entry name" value="CENTROSOME-ASSOCIATED PROTEIN CEP250 ISOFORM X1"/>
    <property type="match status" value="1"/>
</dbReference>
<protein>
    <submittedName>
        <fullName evidence="3">Uncharacterized protein</fullName>
    </submittedName>
</protein>
<proteinExistence type="predicted"/>
<feature type="compositionally biased region" description="Pro residues" evidence="2">
    <location>
        <begin position="400"/>
        <end position="411"/>
    </location>
</feature>
<feature type="coiled-coil region" evidence="1">
    <location>
        <begin position="570"/>
        <end position="618"/>
    </location>
</feature>
<feature type="region of interest" description="Disordered" evidence="2">
    <location>
        <begin position="130"/>
        <end position="186"/>
    </location>
</feature>
<organism evidence="3 4">
    <name type="scientific">Naegleria lovaniensis</name>
    <name type="common">Amoeba</name>
    <dbReference type="NCBI Taxonomy" id="51637"/>
    <lineage>
        <taxon>Eukaryota</taxon>
        <taxon>Discoba</taxon>
        <taxon>Heterolobosea</taxon>
        <taxon>Tetramitia</taxon>
        <taxon>Eutetramitia</taxon>
        <taxon>Vahlkampfiidae</taxon>
        <taxon>Naegleria</taxon>
    </lineage>
</organism>